<reference evidence="1 2" key="1">
    <citation type="submission" date="2019-02" db="EMBL/GenBank/DDBJ databases">
        <title>Deep-cultivation of Planctomycetes and their phenomic and genomic characterization uncovers novel biology.</title>
        <authorList>
            <person name="Wiegand S."/>
            <person name="Jogler M."/>
            <person name="Boedeker C."/>
            <person name="Pinto D."/>
            <person name="Vollmers J."/>
            <person name="Rivas-Marin E."/>
            <person name="Kohn T."/>
            <person name="Peeters S.H."/>
            <person name="Heuer A."/>
            <person name="Rast P."/>
            <person name="Oberbeckmann S."/>
            <person name="Bunk B."/>
            <person name="Jeske O."/>
            <person name="Meyerdierks A."/>
            <person name="Storesund J.E."/>
            <person name="Kallscheuer N."/>
            <person name="Luecker S."/>
            <person name="Lage O.M."/>
            <person name="Pohl T."/>
            <person name="Merkel B.J."/>
            <person name="Hornburger P."/>
            <person name="Mueller R.-W."/>
            <person name="Bruemmer F."/>
            <person name="Labrenz M."/>
            <person name="Spormann A.M."/>
            <person name="Op Den Camp H."/>
            <person name="Overmann J."/>
            <person name="Amann R."/>
            <person name="Jetten M.S.M."/>
            <person name="Mascher T."/>
            <person name="Medema M.H."/>
            <person name="Devos D.P."/>
            <person name="Kaster A.-K."/>
            <person name="Ovreas L."/>
            <person name="Rohde M."/>
            <person name="Galperin M.Y."/>
            <person name="Jogler C."/>
        </authorList>
    </citation>
    <scope>NUCLEOTIDE SEQUENCE [LARGE SCALE GENOMIC DNA]</scope>
    <source>
        <strain evidence="1 2">Pla52o</strain>
    </source>
</reference>
<proteinExistence type="predicted"/>
<accession>A0A5C6C1S6</accession>
<evidence type="ECO:0000313" key="2">
    <source>
        <dbReference type="Proteomes" id="UP000316304"/>
    </source>
</evidence>
<evidence type="ECO:0000313" key="1">
    <source>
        <dbReference type="EMBL" id="TWU17164.1"/>
    </source>
</evidence>
<protein>
    <submittedName>
        <fullName evidence="1">Uncharacterized protein</fullName>
    </submittedName>
</protein>
<keyword evidence="2" id="KW-1185">Reference proteome</keyword>
<dbReference type="AlphaFoldDB" id="A0A5C6C1S6"/>
<name>A0A5C6C1S6_9BACT</name>
<organism evidence="1 2">
    <name type="scientific">Novipirellula galeiformis</name>
    <dbReference type="NCBI Taxonomy" id="2528004"/>
    <lineage>
        <taxon>Bacteria</taxon>
        <taxon>Pseudomonadati</taxon>
        <taxon>Planctomycetota</taxon>
        <taxon>Planctomycetia</taxon>
        <taxon>Pirellulales</taxon>
        <taxon>Pirellulaceae</taxon>
        <taxon>Novipirellula</taxon>
    </lineage>
</organism>
<comment type="caution">
    <text evidence="1">The sequence shown here is derived from an EMBL/GenBank/DDBJ whole genome shotgun (WGS) entry which is preliminary data.</text>
</comment>
<dbReference type="EMBL" id="SJPT01000015">
    <property type="protein sequence ID" value="TWU17164.1"/>
    <property type="molecule type" value="Genomic_DNA"/>
</dbReference>
<dbReference type="Proteomes" id="UP000316304">
    <property type="component" value="Unassembled WGS sequence"/>
</dbReference>
<sequence length="57" mass="6542">MFWYGHQFLSANGEDQRVAGIDIDLTKKRTTATPLHPMVLLFLPLVFDQPHNFVVQS</sequence>
<gene>
    <name evidence="1" type="ORF">Pla52o_55030</name>
</gene>